<comment type="catalytic activity">
    <reaction evidence="8">
        <text>L-tyrosyl-[protein] + ATP = O-phospho-L-tyrosyl-[protein] + ADP + H(+)</text>
        <dbReference type="Rhea" id="RHEA:10596"/>
        <dbReference type="Rhea" id="RHEA-COMP:10136"/>
        <dbReference type="Rhea" id="RHEA-COMP:20101"/>
        <dbReference type="ChEBI" id="CHEBI:15378"/>
        <dbReference type="ChEBI" id="CHEBI:30616"/>
        <dbReference type="ChEBI" id="CHEBI:46858"/>
        <dbReference type="ChEBI" id="CHEBI:61978"/>
        <dbReference type="ChEBI" id="CHEBI:456216"/>
        <dbReference type="EC" id="2.7.10.1"/>
    </reaction>
</comment>
<feature type="domain" description="FZ" evidence="14">
    <location>
        <begin position="50"/>
        <end position="196"/>
    </location>
</feature>
<evidence type="ECO:0000256" key="7">
    <source>
        <dbReference type="ARBA" id="ARBA00023157"/>
    </source>
</evidence>
<keyword evidence="11" id="KW-1133">Transmembrane helix</keyword>
<feature type="transmembrane region" description="Helical" evidence="11">
    <location>
        <begin position="448"/>
        <end position="470"/>
    </location>
</feature>
<gene>
    <name evidence="15" type="primary">EfPTK16</name>
</gene>
<comment type="subcellular location">
    <subcellularLocation>
        <location evidence="1">Membrane</location>
        <topology evidence="1">Single-pass membrane protein</topology>
    </subcellularLocation>
</comment>
<dbReference type="InterPro" id="IPR036790">
    <property type="entry name" value="Frizzled_dom_sf"/>
</dbReference>
<dbReference type="CDD" id="cd00192">
    <property type="entry name" value="PTKc"/>
    <property type="match status" value="1"/>
</dbReference>
<dbReference type="Gene3D" id="1.10.510.10">
    <property type="entry name" value="Transferase(Phosphotransferase) domain 1"/>
    <property type="match status" value="1"/>
</dbReference>
<dbReference type="InterPro" id="IPR020067">
    <property type="entry name" value="Frizzled_dom"/>
</dbReference>
<feature type="signal peptide" evidence="12">
    <location>
        <begin position="1"/>
        <end position="21"/>
    </location>
</feature>
<dbReference type="GO" id="GO:0005886">
    <property type="term" value="C:plasma membrane"/>
    <property type="evidence" value="ECO:0007669"/>
    <property type="project" value="TreeGrafter"/>
</dbReference>
<keyword evidence="7" id="KW-1015">Disulfide bond</keyword>
<dbReference type="InterPro" id="IPR041775">
    <property type="entry name" value="Ror-like_CRD"/>
</dbReference>
<dbReference type="GO" id="GO:0005524">
    <property type="term" value="F:ATP binding"/>
    <property type="evidence" value="ECO:0007669"/>
    <property type="project" value="UniProtKB-UniRule"/>
</dbReference>
<accession>Q9Y1Y7</accession>
<dbReference type="InterPro" id="IPR050122">
    <property type="entry name" value="RTK"/>
</dbReference>
<evidence type="ECO:0000256" key="9">
    <source>
        <dbReference type="PROSITE-ProRule" id="PRU00090"/>
    </source>
</evidence>
<evidence type="ECO:0000259" key="14">
    <source>
        <dbReference type="PROSITE" id="PS50038"/>
    </source>
</evidence>
<dbReference type="InterPro" id="IPR000719">
    <property type="entry name" value="Prot_kinase_dom"/>
</dbReference>
<dbReference type="EMBL" id="AB006561">
    <property type="protein sequence ID" value="BAA81715.3"/>
    <property type="molecule type" value="mRNA"/>
</dbReference>
<keyword evidence="3 10" id="KW-0547">Nucleotide-binding</keyword>
<evidence type="ECO:0000256" key="1">
    <source>
        <dbReference type="ARBA" id="ARBA00004167"/>
    </source>
</evidence>
<keyword evidence="12" id="KW-0732">Signal</keyword>
<reference evidence="15" key="2">
    <citation type="journal article" date="2001" name="Gene">
        <title>Sponge homologs of vertebrate protein tyrosine kinases and frequent domain shufflings in the early evolution of animals before the parazoan-eumetazoan split.</title>
        <authorList>
            <person name="Suga H."/>
            <person name="Katoh K."/>
            <person name="Miyata T."/>
        </authorList>
    </citation>
    <scope>NUCLEOTIDE SEQUENCE</scope>
</reference>
<dbReference type="InterPro" id="IPR011009">
    <property type="entry name" value="Kinase-like_dom_sf"/>
</dbReference>
<dbReference type="GO" id="GO:0004714">
    <property type="term" value="F:transmembrane receptor protein tyrosine kinase activity"/>
    <property type="evidence" value="ECO:0007669"/>
    <property type="project" value="UniProtKB-EC"/>
</dbReference>
<dbReference type="CDD" id="cd07459">
    <property type="entry name" value="CRD_TK_ROR_like"/>
    <property type="match status" value="1"/>
</dbReference>
<dbReference type="FunFam" id="1.10.510.10:FF:000554">
    <property type="entry name" value="Predicted protein"/>
    <property type="match status" value="1"/>
</dbReference>
<dbReference type="PROSITE" id="PS00109">
    <property type="entry name" value="PROTEIN_KINASE_TYR"/>
    <property type="match status" value="1"/>
</dbReference>
<evidence type="ECO:0000256" key="5">
    <source>
        <dbReference type="ARBA" id="ARBA00022840"/>
    </source>
</evidence>
<feature type="transmembrane region" description="Helical" evidence="11">
    <location>
        <begin position="287"/>
        <end position="311"/>
    </location>
</feature>
<dbReference type="InterPro" id="IPR008266">
    <property type="entry name" value="Tyr_kinase_AS"/>
</dbReference>
<evidence type="ECO:0000256" key="2">
    <source>
        <dbReference type="ARBA" id="ARBA00022679"/>
    </source>
</evidence>
<dbReference type="GO" id="GO:0007169">
    <property type="term" value="P:cell surface receptor protein tyrosine kinase signaling pathway"/>
    <property type="evidence" value="ECO:0007669"/>
    <property type="project" value="TreeGrafter"/>
</dbReference>
<dbReference type="SMART" id="SM00219">
    <property type="entry name" value="TyrKc"/>
    <property type="match status" value="1"/>
</dbReference>
<organism evidence="15">
    <name type="scientific">Ephydatia fluviatilis</name>
    <dbReference type="NCBI Taxonomy" id="31330"/>
    <lineage>
        <taxon>Eukaryota</taxon>
        <taxon>Metazoa</taxon>
        <taxon>Porifera</taxon>
        <taxon>Demospongiae</taxon>
        <taxon>Heteroscleromorpha</taxon>
        <taxon>Spongillida</taxon>
        <taxon>Spongillidae</taxon>
        <taxon>Ephydatia</taxon>
    </lineage>
</organism>
<feature type="binding site" evidence="10">
    <location>
        <position position="419"/>
    </location>
    <ligand>
        <name>ATP</name>
        <dbReference type="ChEBI" id="CHEBI:30616"/>
    </ligand>
</feature>
<comment type="caution">
    <text evidence="9">Lacks conserved residue(s) required for the propagation of feature annotation.</text>
</comment>
<reference evidence="15" key="1">
    <citation type="journal article" date="1999" name="J. Mol. Evol.">
        <title>Extensive gene duplication in the early evolution of animals before the parazoan-eumetazoan split demonstrated by G proteins and protein tyrosine kinases from sponge and hydra.</title>
        <authorList>
            <person name="Suga H."/>
            <person name="Koyanagi M."/>
            <person name="Hoshiyama D."/>
            <person name="Ono K."/>
            <person name="Iwabe N."/>
            <person name="Kuma K."/>
            <person name="Miyata T."/>
        </authorList>
    </citation>
    <scope>NUCLEOTIDE SEQUENCE</scope>
</reference>
<dbReference type="Gene3D" id="3.30.200.20">
    <property type="entry name" value="Phosphorylase Kinase, domain 1"/>
    <property type="match status" value="1"/>
</dbReference>
<protein>
    <submittedName>
        <fullName evidence="15">Protein tyrosine kinase</fullName>
    </submittedName>
</protein>
<dbReference type="PROSITE" id="PS00107">
    <property type="entry name" value="PROTEIN_KINASE_ATP"/>
    <property type="match status" value="1"/>
</dbReference>
<evidence type="ECO:0000256" key="12">
    <source>
        <dbReference type="SAM" id="SignalP"/>
    </source>
</evidence>
<dbReference type="AlphaFoldDB" id="Q9Y1Y7"/>
<evidence type="ECO:0000256" key="4">
    <source>
        <dbReference type="ARBA" id="ARBA00022777"/>
    </source>
</evidence>
<keyword evidence="11" id="KW-0472">Membrane</keyword>
<keyword evidence="4 15" id="KW-0418">Kinase</keyword>
<dbReference type="Pfam" id="PF07714">
    <property type="entry name" value="PK_Tyr_Ser-Thr"/>
    <property type="match status" value="1"/>
</dbReference>
<dbReference type="InterPro" id="IPR020635">
    <property type="entry name" value="Tyr_kinase_cat_dom"/>
</dbReference>
<dbReference type="PRINTS" id="PR00109">
    <property type="entry name" value="TYRKINASE"/>
</dbReference>
<evidence type="ECO:0000256" key="3">
    <source>
        <dbReference type="ARBA" id="ARBA00022741"/>
    </source>
</evidence>
<dbReference type="InterPro" id="IPR001245">
    <property type="entry name" value="Ser-Thr/Tyr_kinase_cat_dom"/>
</dbReference>
<evidence type="ECO:0000313" key="15">
    <source>
        <dbReference type="EMBL" id="BAA81715.3"/>
    </source>
</evidence>
<sequence>MAMRLALSLFAVFCCLSPHRAQQFVGEPCNLTAPAPPSILQEFETLLNLGVLGTCTPYRGTFCNGVLNPGEYVYVGPKTIALSRGNLTYLTTYLEQNLNFSGLLESTGSSPMCKQIMREALCTYYYPVCRNASGNATVLHTICPSNCDYIAQDLCPIEWATFNALPFAGHNNLRFDCRSGAPRYVQVTSPYCCIPVAIIPASTSAAPSDSMLLSPDSSSVPSLVSTPLAIPPTSLSAMATPEVKLNPSAAVSFTSSATGTTSSSLLAPPAGSMAAHTTNSEESVEGFVIGTVLAVAFIVALVLGGVCVATLHTRKKHTLRRQATLMGLLSPRPSSNSGDFQPSPNPYLLSVHQVHLTSSGGRMVKIPSNYLRHLSGKMLIPEQCLQIMDCIGQGEFGIVYRAYLREWAKYPSPHLVAVKTIKGETSDSQISQMLEESVKMKDFDHPNILSLIGVCIAIESSPYIVMPFMANGSLLSYLKQQRHNLTIANGAEQDLITETQRVLLSICLQIAKGMEYLASQKFVHRDLAARNCMIDLNNVIKVADFGLSEDMYAKNYYRQSDVEECKVKLPIRWMAPESFHDGVFSEKTDVWSYGVTCWEVFTLGKIPYPGVTPFTLIKYLDEGGRLEKPSNAACSDQIYDLMRKCWCQESEDRPPFSNLVLAICGILEPLAGYVDFRLLPANESTEFNSHDEDITPTSTPTIIIEDEAM</sequence>
<evidence type="ECO:0000256" key="6">
    <source>
        <dbReference type="ARBA" id="ARBA00023137"/>
    </source>
</evidence>
<dbReference type="GO" id="GO:0016477">
    <property type="term" value="P:cell migration"/>
    <property type="evidence" value="ECO:0007669"/>
    <property type="project" value="TreeGrafter"/>
</dbReference>
<name>Q9Y1Y7_9METZ</name>
<proteinExistence type="evidence at transcript level"/>
<dbReference type="PROSITE" id="PS50038">
    <property type="entry name" value="FZ"/>
    <property type="match status" value="1"/>
</dbReference>
<keyword evidence="11" id="KW-0812">Transmembrane</keyword>
<dbReference type="InterPro" id="IPR017441">
    <property type="entry name" value="Protein_kinase_ATP_BS"/>
</dbReference>
<feature type="domain" description="Protein kinase" evidence="13">
    <location>
        <begin position="385"/>
        <end position="671"/>
    </location>
</feature>
<keyword evidence="6" id="KW-0829">Tyrosine-protein kinase</keyword>
<dbReference type="PANTHER" id="PTHR24416:SF564">
    <property type="entry name" value="MACROPHAGE-STIMULATING PROTEIN RECEPTOR"/>
    <property type="match status" value="1"/>
</dbReference>
<dbReference type="GO" id="GO:0006909">
    <property type="term" value="P:phagocytosis"/>
    <property type="evidence" value="ECO:0007669"/>
    <property type="project" value="TreeGrafter"/>
</dbReference>
<keyword evidence="2" id="KW-0808">Transferase</keyword>
<evidence type="ECO:0000256" key="11">
    <source>
        <dbReference type="SAM" id="Phobius"/>
    </source>
</evidence>
<dbReference type="SUPFAM" id="SSF56112">
    <property type="entry name" value="Protein kinase-like (PK-like)"/>
    <property type="match status" value="1"/>
</dbReference>
<dbReference type="PROSITE" id="PS50011">
    <property type="entry name" value="PROTEIN_KINASE_DOM"/>
    <property type="match status" value="1"/>
</dbReference>
<dbReference type="GO" id="GO:0043235">
    <property type="term" value="C:receptor complex"/>
    <property type="evidence" value="ECO:0007669"/>
    <property type="project" value="TreeGrafter"/>
</dbReference>
<evidence type="ECO:0000259" key="13">
    <source>
        <dbReference type="PROSITE" id="PS50011"/>
    </source>
</evidence>
<keyword evidence="5 10" id="KW-0067">ATP-binding</keyword>
<evidence type="ECO:0000256" key="8">
    <source>
        <dbReference type="ARBA" id="ARBA00051243"/>
    </source>
</evidence>
<dbReference type="Gene3D" id="1.10.2000.10">
    <property type="entry name" value="Frizzled cysteine-rich domain"/>
    <property type="match status" value="1"/>
</dbReference>
<feature type="chain" id="PRO_5004338779" evidence="12">
    <location>
        <begin position="22"/>
        <end position="709"/>
    </location>
</feature>
<evidence type="ECO:0000256" key="10">
    <source>
        <dbReference type="PROSITE-ProRule" id="PRU10141"/>
    </source>
</evidence>
<dbReference type="PANTHER" id="PTHR24416">
    <property type="entry name" value="TYROSINE-PROTEIN KINASE RECEPTOR"/>
    <property type="match status" value="1"/>
</dbReference>